<gene>
    <name evidence="2" type="ORF">EpCFBP13511_22875</name>
</gene>
<comment type="caution">
    <text evidence="2">The sequence shown here is derived from an EMBL/GenBank/DDBJ whole genome shotgun (WGS) entry which is preliminary data.</text>
</comment>
<proteinExistence type="predicted"/>
<accession>A0A4U3ESE2</accession>
<name>A0A4U3ESE2_9GAMM</name>
<dbReference type="RefSeq" id="WP_137270145.1">
    <property type="nucleotide sequence ID" value="NZ_QGAC01000038.1"/>
</dbReference>
<keyword evidence="1" id="KW-0812">Transmembrane</keyword>
<evidence type="ECO:0000313" key="3">
    <source>
        <dbReference type="Proteomes" id="UP000306393"/>
    </source>
</evidence>
<keyword evidence="1" id="KW-1133">Transmembrane helix</keyword>
<evidence type="ECO:0000256" key="1">
    <source>
        <dbReference type="SAM" id="Phobius"/>
    </source>
</evidence>
<keyword evidence="1" id="KW-0472">Membrane</keyword>
<feature type="transmembrane region" description="Helical" evidence="1">
    <location>
        <begin position="60"/>
        <end position="82"/>
    </location>
</feature>
<protein>
    <submittedName>
        <fullName evidence="2">Uncharacterized protein</fullName>
    </submittedName>
</protein>
<reference evidence="2 3" key="1">
    <citation type="journal article" date="2019" name="Sci. Rep.">
        <title>Differences in resource use lead to coexistence of seed-transmitted microbial populations.</title>
        <authorList>
            <person name="Torres-Cortes G."/>
            <person name="Garcia B.J."/>
            <person name="Compant S."/>
            <person name="Rezki S."/>
            <person name="Jones P."/>
            <person name="Preveaux A."/>
            <person name="Briand M."/>
            <person name="Roulet A."/>
            <person name="Bouchez O."/>
            <person name="Jacobson D."/>
            <person name="Barret M."/>
        </authorList>
    </citation>
    <scope>NUCLEOTIDE SEQUENCE [LARGE SCALE GENOMIC DNA]</scope>
    <source>
        <strain evidence="2 3">CFBP13511</strain>
    </source>
</reference>
<feature type="transmembrane region" description="Helical" evidence="1">
    <location>
        <begin position="94"/>
        <end position="115"/>
    </location>
</feature>
<dbReference type="OrthoDB" id="6625016at2"/>
<feature type="transmembrane region" description="Helical" evidence="1">
    <location>
        <begin position="30"/>
        <end position="48"/>
    </location>
</feature>
<dbReference type="Proteomes" id="UP000306393">
    <property type="component" value="Unassembled WGS sequence"/>
</dbReference>
<organism evidence="2 3">
    <name type="scientific">Erwinia persicina</name>
    <dbReference type="NCBI Taxonomy" id="55211"/>
    <lineage>
        <taxon>Bacteria</taxon>
        <taxon>Pseudomonadati</taxon>
        <taxon>Pseudomonadota</taxon>
        <taxon>Gammaproteobacteria</taxon>
        <taxon>Enterobacterales</taxon>
        <taxon>Erwiniaceae</taxon>
        <taxon>Erwinia</taxon>
    </lineage>
</organism>
<evidence type="ECO:0000313" key="2">
    <source>
        <dbReference type="EMBL" id="TKJ83315.1"/>
    </source>
</evidence>
<dbReference type="EMBL" id="QGAC01000038">
    <property type="protein sequence ID" value="TKJ83315.1"/>
    <property type="molecule type" value="Genomic_DNA"/>
</dbReference>
<sequence>MRYFKLFFSFEALLILVLYAVAPQEIGSYLFYTGTAVCGLVALVITWNDKDDWLDNALKSVLTLALIAAFIYGAGFKLNLWGMETAGNADADNLATTFVNLGLIFAISAIMKFVIIRKRNG</sequence>
<dbReference type="AlphaFoldDB" id="A0A4U3ESE2"/>